<dbReference type="InterPro" id="IPR005902">
    <property type="entry name" value="HU_DNA-bd_put"/>
</dbReference>
<dbReference type="STRING" id="1513896.SAMN05660841_02317"/>
<keyword evidence="1 3" id="KW-0238">DNA-binding</keyword>
<protein>
    <submittedName>
        <fullName evidence="3">DNA-binding protein, histone-like, putative</fullName>
    </submittedName>
</protein>
<reference evidence="4" key="1">
    <citation type="submission" date="2017-02" db="EMBL/GenBank/DDBJ databases">
        <authorList>
            <person name="Varghese N."/>
            <person name="Submissions S."/>
        </authorList>
    </citation>
    <scope>NUCLEOTIDE SEQUENCE [LARGE SCALE GENOMIC DNA]</scope>
    <source>
        <strain evidence="4">DSM 24091</strain>
    </source>
</reference>
<gene>
    <name evidence="3" type="ORF">SAMN05660841_02317</name>
</gene>
<dbReference type="AlphaFoldDB" id="A0A1T5E1B1"/>
<organism evidence="3 4">
    <name type="scientific">Sphingobacterium nematocida</name>
    <dbReference type="NCBI Taxonomy" id="1513896"/>
    <lineage>
        <taxon>Bacteria</taxon>
        <taxon>Pseudomonadati</taxon>
        <taxon>Bacteroidota</taxon>
        <taxon>Sphingobacteriia</taxon>
        <taxon>Sphingobacteriales</taxon>
        <taxon>Sphingobacteriaceae</taxon>
        <taxon>Sphingobacterium</taxon>
    </lineage>
</organism>
<dbReference type="Pfam" id="PF18291">
    <property type="entry name" value="HU-HIG"/>
    <property type="match status" value="1"/>
</dbReference>
<evidence type="ECO:0000259" key="2">
    <source>
        <dbReference type="Pfam" id="PF18291"/>
    </source>
</evidence>
<proteinExistence type="predicted"/>
<dbReference type="NCBIfam" id="TIGR01201">
    <property type="entry name" value="HU_rel"/>
    <property type="match status" value="1"/>
</dbReference>
<dbReference type="GO" id="GO:0003677">
    <property type="term" value="F:DNA binding"/>
    <property type="evidence" value="ECO:0007669"/>
    <property type="project" value="UniProtKB-KW"/>
</dbReference>
<dbReference type="Proteomes" id="UP000190150">
    <property type="component" value="Unassembled WGS sequence"/>
</dbReference>
<evidence type="ECO:0000313" key="3">
    <source>
        <dbReference type="EMBL" id="SKB77768.1"/>
    </source>
</evidence>
<feature type="domain" description="HU" evidence="2">
    <location>
        <begin position="1"/>
        <end position="125"/>
    </location>
</feature>
<evidence type="ECO:0000256" key="1">
    <source>
        <dbReference type="ARBA" id="ARBA00023125"/>
    </source>
</evidence>
<sequence>MAIKFNVREIGKPGDLNAPKKFYARPIHSGEITLEELSADISHSSSITQSDVYAVLQSLIREIPRNISRGYIVRLGDMGSFRLAAKSVGFELEEDVNSSSITNAKLLFHAGKQIRDIMQRLTFKKNGS</sequence>
<dbReference type="InterPro" id="IPR041607">
    <property type="entry name" value="HU-HIG"/>
</dbReference>
<dbReference type="OrthoDB" id="9809801at2"/>
<evidence type="ECO:0000313" key="4">
    <source>
        <dbReference type="Proteomes" id="UP000190150"/>
    </source>
</evidence>
<dbReference type="RefSeq" id="WP_079643241.1">
    <property type="nucleotide sequence ID" value="NZ_FUZF01000009.1"/>
</dbReference>
<name>A0A1T5E1B1_9SPHI</name>
<dbReference type="InterPro" id="IPR010992">
    <property type="entry name" value="IHF-like_DNA-bd_dom_sf"/>
</dbReference>
<dbReference type="SUPFAM" id="SSF47729">
    <property type="entry name" value="IHF-like DNA-binding proteins"/>
    <property type="match status" value="1"/>
</dbReference>
<accession>A0A1T5E1B1</accession>
<dbReference type="EMBL" id="FUZF01000009">
    <property type="protein sequence ID" value="SKB77768.1"/>
    <property type="molecule type" value="Genomic_DNA"/>
</dbReference>
<keyword evidence="4" id="KW-1185">Reference proteome</keyword>